<dbReference type="GO" id="GO:0005506">
    <property type="term" value="F:iron ion binding"/>
    <property type="evidence" value="ECO:0007669"/>
    <property type="project" value="InterPro"/>
</dbReference>
<keyword evidence="4 6" id="KW-0408">Iron</keyword>
<dbReference type="InterPro" id="IPR042098">
    <property type="entry name" value="TauD-like_sf"/>
</dbReference>
<dbReference type="Proteomes" id="UP000431401">
    <property type="component" value="Unassembled WGS sequence"/>
</dbReference>
<name>A0A7K0DKL7_9NOCA</name>
<dbReference type="EC" id="1.14.11.-" evidence="8"/>
<evidence type="ECO:0000259" key="7">
    <source>
        <dbReference type="Pfam" id="PF02668"/>
    </source>
</evidence>
<comment type="similarity">
    <text evidence="1">Belongs to the clavaminate synthase family.</text>
</comment>
<feature type="binding site" evidence="5">
    <location>
        <position position="304"/>
    </location>
    <ligand>
        <name>2-oxoglutarate</name>
        <dbReference type="ChEBI" id="CHEBI:16810"/>
    </ligand>
</feature>
<dbReference type="PIRSF" id="PIRSF019543">
    <property type="entry name" value="Clavaminate_syn"/>
    <property type="match status" value="1"/>
</dbReference>
<organism evidence="8 9">
    <name type="scientific">Nocardia aurantia</name>
    <dbReference type="NCBI Taxonomy" id="2585199"/>
    <lineage>
        <taxon>Bacteria</taxon>
        <taxon>Bacillati</taxon>
        <taxon>Actinomycetota</taxon>
        <taxon>Actinomycetes</taxon>
        <taxon>Mycobacteriales</taxon>
        <taxon>Nocardiaceae</taxon>
        <taxon>Nocardia</taxon>
    </lineage>
</organism>
<feature type="binding site" evidence="6">
    <location>
        <position position="155"/>
    </location>
    <ligand>
        <name>Fe cation</name>
        <dbReference type="ChEBI" id="CHEBI:24875"/>
    </ligand>
</feature>
<dbReference type="AlphaFoldDB" id="A0A7K0DKL7"/>
<protein>
    <submittedName>
        <fullName evidence="8">L-ornithine/L-arginine 3-hydroxylase</fullName>
        <ecNumber evidence="8">1.14.11.-</ecNumber>
    </submittedName>
</protein>
<gene>
    <name evidence="8" type="ORF">NRB56_18900</name>
</gene>
<feature type="binding site" evidence="5">
    <location>
        <position position="300"/>
    </location>
    <ligand>
        <name>2-oxoglutarate</name>
        <dbReference type="ChEBI" id="CHEBI:16810"/>
    </ligand>
</feature>
<evidence type="ECO:0000256" key="6">
    <source>
        <dbReference type="PIRSR" id="PIRSR019543-2"/>
    </source>
</evidence>
<evidence type="ECO:0000313" key="9">
    <source>
        <dbReference type="Proteomes" id="UP000431401"/>
    </source>
</evidence>
<dbReference type="RefSeq" id="WP_194290788.1">
    <property type="nucleotide sequence ID" value="NZ_WEGI01000004.1"/>
</dbReference>
<accession>A0A7K0DKL7</accession>
<feature type="binding site" evidence="5">
    <location>
        <position position="178"/>
    </location>
    <ligand>
        <name>2-oxoglutarate</name>
        <dbReference type="ChEBI" id="CHEBI:16810"/>
    </ligand>
</feature>
<dbReference type="EMBL" id="WEGI01000004">
    <property type="protein sequence ID" value="MQY26326.1"/>
    <property type="molecule type" value="Genomic_DNA"/>
</dbReference>
<evidence type="ECO:0000256" key="4">
    <source>
        <dbReference type="ARBA" id="ARBA00023004"/>
    </source>
</evidence>
<evidence type="ECO:0000256" key="1">
    <source>
        <dbReference type="ARBA" id="ARBA00008425"/>
    </source>
</evidence>
<sequence>MPGTAPTVMEYRLSIEEIEFLRRLAASLAGTGRDIDDADFLTRIAGHAPALPHGLRGFLRGFRDGDRPACLVRGLPIDEARMGPSPTVCNRLRDKAFDEIRLEVVLVLLGSCLGDIFGWRLQHEGSVVHDLAPRPEHEALGFGTGSRQHINWHTEDSFHPYRADYLGLFCVRNTSGVTTTVGALDAGRLSAHERRLLFAPVFTFRPDPSYLTADASPLPDADLGGILFGDPGDPFLRFDQDYIEWPDVEGIGAAVEALRRAVEASLVDLPLRAGDFLLLDNRRAVHGRPAFVPTYRGADRWVKRINITRDLRRSRPRRRSDGDRVIHI</sequence>
<dbReference type="InterPro" id="IPR003819">
    <property type="entry name" value="TauD/TfdA-like"/>
</dbReference>
<dbReference type="Gene3D" id="3.60.130.10">
    <property type="entry name" value="Clavaminate synthase-like"/>
    <property type="match status" value="1"/>
</dbReference>
<dbReference type="SUPFAM" id="SSF51197">
    <property type="entry name" value="Clavaminate synthase-like"/>
    <property type="match status" value="1"/>
</dbReference>
<evidence type="ECO:0000256" key="3">
    <source>
        <dbReference type="ARBA" id="ARBA00023002"/>
    </source>
</evidence>
<feature type="domain" description="TauD/TfdA-like" evidence="7">
    <location>
        <begin position="253"/>
        <end position="305"/>
    </location>
</feature>
<dbReference type="Pfam" id="PF02668">
    <property type="entry name" value="TauD"/>
    <property type="match status" value="1"/>
</dbReference>
<evidence type="ECO:0000313" key="8">
    <source>
        <dbReference type="EMBL" id="MQY26326.1"/>
    </source>
</evidence>
<proteinExistence type="inferred from homology"/>
<dbReference type="InterPro" id="IPR014503">
    <property type="entry name" value="Clavaminate_syn-like"/>
</dbReference>
<comment type="caution">
    <text evidence="8">The sequence shown here is derived from an EMBL/GenBank/DDBJ whole genome shotgun (WGS) entry which is preliminary data.</text>
</comment>
<dbReference type="GO" id="GO:0016491">
    <property type="term" value="F:oxidoreductase activity"/>
    <property type="evidence" value="ECO:0007669"/>
    <property type="project" value="UniProtKB-KW"/>
</dbReference>
<keyword evidence="3 8" id="KW-0560">Oxidoreductase</keyword>
<feature type="binding site" evidence="6">
    <location>
        <position position="153"/>
    </location>
    <ligand>
        <name>Fe cation</name>
        <dbReference type="ChEBI" id="CHEBI:24875"/>
    </ligand>
</feature>
<feature type="binding site" evidence="6">
    <location>
        <position position="286"/>
    </location>
    <ligand>
        <name>Fe cation</name>
        <dbReference type="ChEBI" id="CHEBI:24875"/>
    </ligand>
</feature>
<evidence type="ECO:0000256" key="2">
    <source>
        <dbReference type="ARBA" id="ARBA00022723"/>
    </source>
</evidence>
<keyword evidence="2 6" id="KW-0479">Metal-binding</keyword>
<evidence type="ECO:0000256" key="5">
    <source>
        <dbReference type="PIRSR" id="PIRSR019543-1"/>
    </source>
</evidence>
<keyword evidence="9" id="KW-1185">Reference proteome</keyword>
<reference evidence="8 9" key="1">
    <citation type="submission" date="2019-10" db="EMBL/GenBank/DDBJ databases">
        <title>Nocardia macrotermitis sp. nov. and Nocardia aurantia sp. nov., isolated from the gut of fungus growing-termite Macrotermes natalensis.</title>
        <authorList>
            <person name="Benndorf R."/>
            <person name="Schwitalla J."/>
            <person name="Martin K."/>
            <person name="De Beer W."/>
            <person name="Kaster A.-K."/>
            <person name="Vollmers J."/>
            <person name="Poulsen M."/>
            <person name="Beemelmanns C."/>
        </authorList>
    </citation>
    <scope>NUCLEOTIDE SEQUENCE [LARGE SCALE GENOMIC DNA]</scope>
    <source>
        <strain evidence="8 9">RB56</strain>
    </source>
</reference>